<comment type="caution">
    <text evidence="1">The sequence shown here is derived from an EMBL/GenBank/DDBJ whole genome shotgun (WGS) entry which is preliminary data.</text>
</comment>
<proteinExistence type="predicted"/>
<dbReference type="EMBL" id="SWFT01000098">
    <property type="protein sequence ID" value="KAA8901841.1"/>
    <property type="molecule type" value="Genomic_DNA"/>
</dbReference>
<dbReference type="RefSeq" id="XP_034012139.1">
    <property type="nucleotide sequence ID" value="XM_034155814.1"/>
</dbReference>
<dbReference type="AlphaFoldDB" id="A0A642UMP6"/>
<dbReference type="GeneID" id="54781741"/>
<name>A0A642UMP6_DIURU</name>
<dbReference type="Proteomes" id="UP000449547">
    <property type="component" value="Unassembled WGS sequence"/>
</dbReference>
<evidence type="ECO:0000313" key="2">
    <source>
        <dbReference type="Proteomes" id="UP000449547"/>
    </source>
</evidence>
<protein>
    <submittedName>
        <fullName evidence="1">Uncharacterized protein</fullName>
    </submittedName>
</protein>
<evidence type="ECO:0000313" key="1">
    <source>
        <dbReference type="EMBL" id="KAA8901841.1"/>
    </source>
</evidence>
<keyword evidence="2" id="KW-1185">Reference proteome</keyword>
<accession>A0A642UMP6</accession>
<gene>
    <name evidence="1" type="ORF">DIURU_003090</name>
</gene>
<organism evidence="1 2">
    <name type="scientific">Diutina rugosa</name>
    <name type="common">Yeast</name>
    <name type="synonym">Candida rugosa</name>
    <dbReference type="NCBI Taxonomy" id="5481"/>
    <lineage>
        <taxon>Eukaryota</taxon>
        <taxon>Fungi</taxon>
        <taxon>Dikarya</taxon>
        <taxon>Ascomycota</taxon>
        <taxon>Saccharomycotina</taxon>
        <taxon>Pichiomycetes</taxon>
        <taxon>Debaryomycetaceae</taxon>
        <taxon>Diutina</taxon>
    </lineage>
</organism>
<dbReference type="VEuPathDB" id="FungiDB:DIURU_003090"/>
<reference evidence="1 2" key="1">
    <citation type="submission" date="2019-07" db="EMBL/GenBank/DDBJ databases">
        <title>Genome assembly of two rare yeast pathogens: Diutina rugosa and Trichomonascus ciferrii.</title>
        <authorList>
            <person name="Mixao V."/>
            <person name="Saus E."/>
            <person name="Hansen A."/>
            <person name="Lass-Flor C."/>
            <person name="Gabaldon T."/>
        </authorList>
    </citation>
    <scope>NUCLEOTIDE SEQUENCE [LARGE SCALE GENOMIC DNA]</scope>
    <source>
        <strain evidence="1 2">CBS 613</strain>
    </source>
</reference>
<sequence length="366" mass="42907">MAREEIPVNPNRSFDFIKKLPSELIEEFFCSLPKNLVWDVLNSSNQFLPEFNPPHISEPWYRRLEIERWLLSSVYVYRDFEPSLNWYNDELQRWLLLSKSQYGEIIHQCVEWPYGVVLFLGSRFVLLNHTRNRRRTIRADQYWLHPDKGGNVCAIGLPLRSNQHFSRLTLDSYTFDGSVSTNHRVDSLQLNGRHPHLDRVIDLSSVKQLSVLTPRRNGIKVFEYASKFTSLKDLFVYSPVAPEIIEAFSKTVTRLVWVMDYLNHDKIAEIAAKFSLLTYCEVTERVGYYNWPRIWLQPGGWPGGWRSARLLISMVLREFEKHQFAQLKTLVLLDYPLRVVRREGGWIATEDVETGQTITSLILRGS</sequence>